<dbReference type="EMBL" id="VSSQ01097034">
    <property type="protein sequence ID" value="MPN40550.1"/>
    <property type="molecule type" value="Genomic_DNA"/>
</dbReference>
<dbReference type="Gene3D" id="1.20.58.110">
    <property type="entry name" value="Ribosomal protein S20"/>
    <property type="match status" value="1"/>
</dbReference>
<organism evidence="6">
    <name type="scientific">bioreactor metagenome</name>
    <dbReference type="NCBI Taxonomy" id="1076179"/>
    <lineage>
        <taxon>unclassified sequences</taxon>
        <taxon>metagenomes</taxon>
        <taxon>ecological metagenomes</taxon>
    </lineage>
</organism>
<comment type="similarity">
    <text evidence="1">Belongs to the bacterial ribosomal protein bS20 family.</text>
</comment>
<evidence type="ECO:0000256" key="2">
    <source>
        <dbReference type="ARBA" id="ARBA00022730"/>
    </source>
</evidence>
<keyword evidence="3" id="KW-0694">RNA-binding</keyword>
<proteinExistence type="inferred from homology"/>
<keyword evidence="2" id="KW-0699">rRNA-binding</keyword>
<dbReference type="GO" id="GO:0006412">
    <property type="term" value="P:translation"/>
    <property type="evidence" value="ECO:0007669"/>
    <property type="project" value="InterPro"/>
</dbReference>
<dbReference type="SUPFAM" id="SSF46992">
    <property type="entry name" value="Ribosomal protein S20"/>
    <property type="match status" value="1"/>
</dbReference>
<comment type="caution">
    <text evidence="6">The sequence shown here is derived from an EMBL/GenBank/DDBJ whole genome shotgun (WGS) entry which is preliminary data.</text>
</comment>
<dbReference type="HAMAP" id="MF_00500">
    <property type="entry name" value="Ribosomal_bS20"/>
    <property type="match status" value="1"/>
</dbReference>
<dbReference type="GO" id="GO:0003735">
    <property type="term" value="F:structural constituent of ribosome"/>
    <property type="evidence" value="ECO:0007669"/>
    <property type="project" value="InterPro"/>
</dbReference>
<dbReference type="GO" id="GO:0070181">
    <property type="term" value="F:small ribosomal subunit rRNA binding"/>
    <property type="evidence" value="ECO:0007669"/>
    <property type="project" value="TreeGrafter"/>
</dbReference>
<accession>A0A645HNY8</accession>
<dbReference type="GO" id="GO:0005829">
    <property type="term" value="C:cytosol"/>
    <property type="evidence" value="ECO:0007669"/>
    <property type="project" value="TreeGrafter"/>
</dbReference>
<dbReference type="GO" id="GO:0015935">
    <property type="term" value="C:small ribosomal subunit"/>
    <property type="evidence" value="ECO:0007669"/>
    <property type="project" value="TreeGrafter"/>
</dbReference>
<dbReference type="PANTHER" id="PTHR33398">
    <property type="entry name" value="30S RIBOSOMAL PROTEIN S20"/>
    <property type="match status" value="1"/>
</dbReference>
<dbReference type="NCBIfam" id="TIGR00029">
    <property type="entry name" value="S20"/>
    <property type="match status" value="1"/>
</dbReference>
<evidence type="ECO:0000256" key="4">
    <source>
        <dbReference type="ARBA" id="ARBA00022980"/>
    </source>
</evidence>
<evidence type="ECO:0000256" key="3">
    <source>
        <dbReference type="ARBA" id="ARBA00022884"/>
    </source>
</evidence>
<dbReference type="Pfam" id="PF01649">
    <property type="entry name" value="Ribosomal_S20p"/>
    <property type="match status" value="1"/>
</dbReference>
<name>A0A645HNY8_9ZZZZ</name>
<evidence type="ECO:0000256" key="1">
    <source>
        <dbReference type="ARBA" id="ARBA00007634"/>
    </source>
</evidence>
<keyword evidence="5" id="KW-0687">Ribonucleoprotein</keyword>
<sequence length="86" mass="9694">MAHHKSAIKRIRQTRTRKIYNRANKKAMKLAIRSVREATTYTEGLSLLNKAYSVLDRVAAHGVIHKNCAANRKASLSAFVKKMKTA</sequence>
<dbReference type="InterPro" id="IPR002583">
    <property type="entry name" value="Ribosomal_bS20"/>
</dbReference>
<evidence type="ECO:0000256" key="5">
    <source>
        <dbReference type="ARBA" id="ARBA00023274"/>
    </source>
</evidence>
<dbReference type="AlphaFoldDB" id="A0A645HNY8"/>
<reference evidence="6" key="1">
    <citation type="submission" date="2019-08" db="EMBL/GenBank/DDBJ databases">
        <authorList>
            <person name="Kucharzyk K."/>
            <person name="Murdoch R.W."/>
            <person name="Higgins S."/>
            <person name="Loffler F."/>
        </authorList>
    </citation>
    <scope>NUCLEOTIDE SEQUENCE</scope>
</reference>
<gene>
    <name evidence="6" type="primary">rpsT_42</name>
    <name evidence="6" type="ORF">SDC9_188088</name>
</gene>
<protein>
    <submittedName>
        <fullName evidence="6">30S ribosomal protein S20</fullName>
    </submittedName>
</protein>
<evidence type="ECO:0000313" key="6">
    <source>
        <dbReference type="EMBL" id="MPN40550.1"/>
    </source>
</evidence>
<dbReference type="PANTHER" id="PTHR33398:SF1">
    <property type="entry name" value="SMALL RIBOSOMAL SUBUNIT PROTEIN BS20C"/>
    <property type="match status" value="1"/>
</dbReference>
<dbReference type="InterPro" id="IPR036510">
    <property type="entry name" value="Ribosomal_bS20_sf"/>
</dbReference>
<keyword evidence="4 6" id="KW-0689">Ribosomal protein</keyword>